<dbReference type="PANTHER" id="PTHR43464">
    <property type="entry name" value="METHYLTRANSFERASE"/>
    <property type="match status" value="1"/>
</dbReference>
<accession>A0A239BZ41</accession>
<dbReference type="Proteomes" id="UP000198386">
    <property type="component" value="Unassembled WGS sequence"/>
</dbReference>
<keyword evidence="3" id="KW-0949">S-adenosyl-L-methionine</keyword>
<keyword evidence="1 5" id="KW-0489">Methyltransferase</keyword>
<feature type="region of interest" description="Disordered" evidence="4">
    <location>
        <begin position="1"/>
        <end position="20"/>
    </location>
</feature>
<keyword evidence="6" id="KW-1185">Reference proteome</keyword>
<dbReference type="AlphaFoldDB" id="A0A239BZ41"/>
<proteinExistence type="predicted"/>
<protein>
    <submittedName>
        <fullName evidence="5">Methyltransferase domain-containing protein</fullName>
    </submittedName>
</protein>
<dbReference type="InterPro" id="IPR029063">
    <property type="entry name" value="SAM-dependent_MTases_sf"/>
</dbReference>
<dbReference type="OrthoDB" id="9810247at2"/>
<dbReference type="Pfam" id="PF13489">
    <property type="entry name" value="Methyltransf_23"/>
    <property type="match status" value="1"/>
</dbReference>
<dbReference type="SUPFAM" id="SSF53335">
    <property type="entry name" value="S-adenosyl-L-methionine-dependent methyltransferases"/>
    <property type="match status" value="1"/>
</dbReference>
<keyword evidence="2 5" id="KW-0808">Transferase</keyword>
<dbReference type="GO" id="GO:0032259">
    <property type="term" value="P:methylation"/>
    <property type="evidence" value="ECO:0007669"/>
    <property type="project" value="UniProtKB-KW"/>
</dbReference>
<evidence type="ECO:0000256" key="3">
    <source>
        <dbReference type="ARBA" id="ARBA00022691"/>
    </source>
</evidence>
<dbReference type="PANTHER" id="PTHR43464:SF19">
    <property type="entry name" value="UBIQUINONE BIOSYNTHESIS O-METHYLTRANSFERASE, MITOCHONDRIAL"/>
    <property type="match status" value="1"/>
</dbReference>
<dbReference type="EMBL" id="FZOH01000002">
    <property type="protein sequence ID" value="SNS13176.1"/>
    <property type="molecule type" value="Genomic_DNA"/>
</dbReference>
<dbReference type="GO" id="GO:0008168">
    <property type="term" value="F:methyltransferase activity"/>
    <property type="evidence" value="ECO:0007669"/>
    <property type="project" value="UniProtKB-KW"/>
</dbReference>
<dbReference type="Gene3D" id="3.40.50.150">
    <property type="entry name" value="Vaccinia Virus protein VP39"/>
    <property type="match status" value="1"/>
</dbReference>
<name>A0A239BZ41_9ACTN</name>
<gene>
    <name evidence="5" type="ORF">SAMN04488107_1517</name>
</gene>
<evidence type="ECO:0000256" key="4">
    <source>
        <dbReference type="SAM" id="MobiDB-lite"/>
    </source>
</evidence>
<reference evidence="6" key="1">
    <citation type="submission" date="2017-06" db="EMBL/GenBank/DDBJ databases">
        <authorList>
            <person name="Varghese N."/>
            <person name="Submissions S."/>
        </authorList>
    </citation>
    <scope>NUCLEOTIDE SEQUENCE [LARGE SCALE GENOMIC DNA]</scope>
    <source>
        <strain evidence="6">DSM 45423</strain>
    </source>
</reference>
<evidence type="ECO:0000313" key="6">
    <source>
        <dbReference type="Proteomes" id="UP000198386"/>
    </source>
</evidence>
<dbReference type="CDD" id="cd02440">
    <property type="entry name" value="AdoMet_MTases"/>
    <property type="match status" value="1"/>
</dbReference>
<sequence>MADTARDVAHRDGRRTEAVRSYRGHGIHAAPGVHEYAAELVRAALPEGGRVLEVGSGCGALALRLRDAGIDVVPTDLDPPHEWIHRLDLDDPEWTEETRGPFDLVVCVETLEHVENPRQVLRSIRALLRPGGQLLVSTPNVTHPHSRLLTLLRGAPYIFGPRHYHSPGHITLLPDWMLTEHVRLAGFDRIEVTTAGDTLYQGPMRAAYRVEMGLLWLAGIRQRATSGDGVCTFVTAVAV</sequence>
<evidence type="ECO:0000256" key="2">
    <source>
        <dbReference type="ARBA" id="ARBA00022679"/>
    </source>
</evidence>
<evidence type="ECO:0000256" key="1">
    <source>
        <dbReference type="ARBA" id="ARBA00022603"/>
    </source>
</evidence>
<organism evidence="5 6">
    <name type="scientific">Geodermatophilus saharensis</name>
    <dbReference type="NCBI Taxonomy" id="1137994"/>
    <lineage>
        <taxon>Bacteria</taxon>
        <taxon>Bacillati</taxon>
        <taxon>Actinomycetota</taxon>
        <taxon>Actinomycetes</taxon>
        <taxon>Geodermatophilales</taxon>
        <taxon>Geodermatophilaceae</taxon>
        <taxon>Geodermatophilus</taxon>
    </lineage>
</organism>
<evidence type="ECO:0000313" key="5">
    <source>
        <dbReference type="EMBL" id="SNS13176.1"/>
    </source>
</evidence>